<dbReference type="EMBL" id="JAWJZB010000001">
    <property type="protein sequence ID" value="MDV5087319.1"/>
    <property type="molecule type" value="Genomic_DNA"/>
</dbReference>
<proteinExistence type="predicted"/>
<dbReference type="NCBIfam" id="TIGR01866">
    <property type="entry name" value="cas_Csn2"/>
    <property type="match status" value="1"/>
</dbReference>
<protein>
    <submittedName>
        <fullName evidence="1">Type II-A CRISPR-associated protein Csn2</fullName>
    </submittedName>
</protein>
<comment type="caution">
    <text evidence="1">The sequence shown here is derived from an EMBL/GenBank/DDBJ whole genome shotgun (WGS) entry which is preliminary data.</text>
</comment>
<evidence type="ECO:0000313" key="1">
    <source>
        <dbReference type="EMBL" id="MDV5087319.1"/>
    </source>
</evidence>
<dbReference type="RefSeq" id="WP_295192978.1">
    <property type="nucleotide sequence ID" value="NZ_JAWJZA010000009.1"/>
</dbReference>
<reference evidence="1 2" key="1">
    <citation type="submission" date="2023-10" db="EMBL/GenBank/DDBJ databases">
        <title>Veillonella sp. nov., isolated from a pig farm feces dump.</title>
        <authorList>
            <person name="Chang Y.-H."/>
        </authorList>
    </citation>
    <scope>NUCLEOTIDE SEQUENCE [LARGE SCALE GENOMIC DNA]</scope>
    <source>
        <strain evidence="1 2">YH-vei2233</strain>
    </source>
</reference>
<organism evidence="1 2">
    <name type="scientific">Veillonella absiana</name>
    <dbReference type="NCBI Taxonomy" id="3079305"/>
    <lineage>
        <taxon>Bacteria</taxon>
        <taxon>Bacillati</taxon>
        <taxon>Bacillota</taxon>
        <taxon>Negativicutes</taxon>
        <taxon>Veillonellales</taxon>
        <taxon>Veillonellaceae</taxon>
        <taxon>Veillonella</taxon>
    </lineage>
</organism>
<name>A0ABU3Z5Y1_9FIRM</name>
<dbReference type="Gene3D" id="3.40.50.11940">
    <property type="match status" value="1"/>
</dbReference>
<gene>
    <name evidence="1" type="primary">csn2</name>
    <name evidence="1" type="ORF">RVY80_00400</name>
</gene>
<keyword evidence="2" id="KW-1185">Reference proteome</keyword>
<accession>A0ABU3Z5Y1</accession>
<sequence>MKLSYGDSVITMDITDDKVSTLVIEDKRQFRHLLYDLVAQSNGEAGLWVLGEDGKCLNLEKQLYVIRDPLNTDINSREILTKLQNQLIKTGNDFMQEIFDINQKIQNFYYSLENEYPYDIIHKQELSVQELVKMGGFNFYIENTGELIDLVSYIEVVQEFINPNLFVLVNLHAVTNVDERGILFKTLIEKKFSVLCLESSVDRIEFDKNLEVRYILDKDFCLI</sequence>
<dbReference type="Pfam" id="PF09711">
    <property type="entry name" value="Cas_Csn2"/>
    <property type="match status" value="1"/>
</dbReference>
<evidence type="ECO:0000313" key="2">
    <source>
        <dbReference type="Proteomes" id="UP001272515"/>
    </source>
</evidence>
<dbReference type="InterPro" id="IPR010146">
    <property type="entry name" value="CRISPR-assoc_prot_Csn2-typ"/>
</dbReference>
<dbReference type="Proteomes" id="UP001272515">
    <property type="component" value="Unassembled WGS sequence"/>
</dbReference>
<dbReference type="InterPro" id="IPR038600">
    <property type="entry name" value="Csn2_sf"/>
</dbReference>